<accession>A0A9Q9CBQ9</accession>
<reference evidence="2 4" key="2">
    <citation type="submission" date="2023-02" db="EMBL/GenBank/DDBJ databases">
        <title>Encephalitozoon hellem ATCC 50451 complete genome.</title>
        <authorList>
            <person name="Mascarenhas dos Santos A.C."/>
            <person name="Julian A.T."/>
            <person name="Pombert J.-F."/>
        </authorList>
    </citation>
    <scope>NUCLEOTIDE SEQUENCE [LARGE SCALE GENOMIC DNA]</scope>
    <source>
        <strain evidence="2 4">ATCC 50451</strain>
    </source>
</reference>
<dbReference type="InterPro" id="IPR012677">
    <property type="entry name" value="Nucleotide-bd_a/b_plait_sf"/>
</dbReference>
<dbReference type="Gene3D" id="3.30.70.330">
    <property type="match status" value="1"/>
</dbReference>
<reference evidence="1" key="1">
    <citation type="submission" date="2021-05" db="EMBL/GenBank/DDBJ databases">
        <title>Encephalitozoon hellem ATCC 50604 Complete Genome.</title>
        <authorList>
            <person name="Mascarenhas dos Santos A.C."/>
            <person name="Julian A.T."/>
            <person name="Pombert J.-F."/>
        </authorList>
    </citation>
    <scope>NUCLEOTIDE SEQUENCE</scope>
    <source>
        <strain evidence="1">ATCC 50604</strain>
    </source>
</reference>
<organism evidence="1 3">
    <name type="scientific">Encephalitozoon hellem</name>
    <name type="common">Microsporidian parasite</name>
    <dbReference type="NCBI Taxonomy" id="27973"/>
    <lineage>
        <taxon>Eukaryota</taxon>
        <taxon>Fungi</taxon>
        <taxon>Fungi incertae sedis</taxon>
        <taxon>Microsporidia</taxon>
        <taxon>Unikaryonidae</taxon>
        <taxon>Encephalitozoon</taxon>
    </lineage>
</organism>
<evidence type="ECO:0000313" key="2">
    <source>
        <dbReference type="EMBL" id="WEL38360.1"/>
    </source>
</evidence>
<dbReference type="Proteomes" id="UP001217963">
    <property type="component" value="Chromosome IV"/>
</dbReference>
<dbReference type="InterPro" id="IPR035979">
    <property type="entry name" value="RBD_domain_sf"/>
</dbReference>
<dbReference type="Proteomes" id="UP001059546">
    <property type="component" value="Chromosome IV"/>
</dbReference>
<evidence type="ECO:0000313" key="4">
    <source>
        <dbReference type="Proteomes" id="UP001217963"/>
    </source>
</evidence>
<gene>
    <name evidence="1" type="ORF">GPU96_04g06310</name>
    <name evidence="2" type="ORF">PFJ87_04g00290</name>
</gene>
<dbReference type="GO" id="GO:0003676">
    <property type="term" value="F:nucleic acid binding"/>
    <property type="evidence" value="ECO:0007669"/>
    <property type="project" value="InterPro"/>
</dbReference>
<dbReference type="OrthoDB" id="2573941at2759"/>
<keyword evidence="4" id="KW-1185">Reference proteome</keyword>
<protein>
    <submittedName>
        <fullName evidence="2">RRM domain-containing protein</fullName>
    </submittedName>
</protein>
<dbReference type="AlphaFoldDB" id="A0A9Q9CBQ9"/>
<name>A0A9Q9CBQ9_ENCHE</name>
<dbReference type="SUPFAM" id="SSF54928">
    <property type="entry name" value="RNA-binding domain, RBD"/>
    <property type="match status" value="1"/>
</dbReference>
<sequence>MGMGKGVAISNIHPRIRLRDIVEMFGVFDKVVGFRPYKDGFVLKFESFPEKSLAMDNFPLARRRMKVNMIDWNDGYDTFEKGNIVVFESCFDVDEIRDECCMFGCVTEVLRRDGSIYVICNSTEDGENIFMNMYGRYYNKERIRCRMANEKTPLMNE</sequence>
<dbReference type="EMBL" id="CP119065">
    <property type="protein sequence ID" value="WEL38360.1"/>
    <property type="molecule type" value="Genomic_DNA"/>
</dbReference>
<proteinExistence type="predicted"/>
<evidence type="ECO:0000313" key="1">
    <source>
        <dbReference type="EMBL" id="UTX42903.1"/>
    </source>
</evidence>
<evidence type="ECO:0000313" key="3">
    <source>
        <dbReference type="Proteomes" id="UP001059546"/>
    </source>
</evidence>
<dbReference type="EMBL" id="CP075150">
    <property type="protein sequence ID" value="UTX42903.1"/>
    <property type="molecule type" value="Genomic_DNA"/>
</dbReference>